<evidence type="ECO:0000313" key="2">
    <source>
        <dbReference type="EMBL" id="JAV97481.1"/>
    </source>
</evidence>
<accession>A0A1Y1NI02</accession>
<reference evidence="2" key="1">
    <citation type="journal article" date="2016" name="Sci. Rep.">
        <title>Molecular characterization of firefly nuptial gifts: a multi-omics approach sheds light on postcopulatory sexual selection.</title>
        <authorList>
            <person name="Al-Wathiqui N."/>
            <person name="Fallon T.R."/>
            <person name="South A."/>
            <person name="Weng J.K."/>
            <person name="Lewis S.M."/>
        </authorList>
    </citation>
    <scope>NUCLEOTIDE SEQUENCE</scope>
</reference>
<protein>
    <submittedName>
        <fullName evidence="2">Uncharacterized protein</fullName>
    </submittedName>
</protein>
<organism evidence="2">
    <name type="scientific">Photinus pyralis</name>
    <name type="common">Common eastern firefly</name>
    <name type="synonym">Lampyris pyralis</name>
    <dbReference type="NCBI Taxonomy" id="7054"/>
    <lineage>
        <taxon>Eukaryota</taxon>
        <taxon>Metazoa</taxon>
        <taxon>Ecdysozoa</taxon>
        <taxon>Arthropoda</taxon>
        <taxon>Hexapoda</taxon>
        <taxon>Insecta</taxon>
        <taxon>Pterygota</taxon>
        <taxon>Neoptera</taxon>
        <taxon>Endopterygota</taxon>
        <taxon>Coleoptera</taxon>
        <taxon>Polyphaga</taxon>
        <taxon>Elateriformia</taxon>
        <taxon>Elateroidea</taxon>
        <taxon>Lampyridae</taxon>
        <taxon>Lampyrinae</taxon>
        <taxon>Photinus</taxon>
    </lineage>
</organism>
<evidence type="ECO:0000256" key="1">
    <source>
        <dbReference type="SAM" id="MobiDB-lite"/>
    </source>
</evidence>
<proteinExistence type="predicted"/>
<feature type="region of interest" description="Disordered" evidence="1">
    <location>
        <begin position="101"/>
        <end position="120"/>
    </location>
</feature>
<dbReference type="EMBL" id="GEZM01001872">
    <property type="protein sequence ID" value="JAV97481.1"/>
    <property type="molecule type" value="Transcribed_RNA"/>
</dbReference>
<dbReference type="AlphaFoldDB" id="A0A1Y1NI02"/>
<name>A0A1Y1NI02_PHOPY</name>
<sequence>MYCQQVWPEGGSKLSNSLAAQITLVLATPVDNMPDTRYVNGETRYMKIQNRGRVSGVARTPQKIKQSVNSKLARLPPASAVSNPATIKVEKVPVKSINMSRKRNMRAPRSATASVGMALR</sequence>